<gene>
    <name evidence="1" type="ORF">GCM10010406_07760</name>
</gene>
<dbReference type="Proteomes" id="UP001501358">
    <property type="component" value="Unassembled WGS sequence"/>
</dbReference>
<evidence type="ECO:0000313" key="2">
    <source>
        <dbReference type="Proteomes" id="UP001501358"/>
    </source>
</evidence>
<evidence type="ECO:0008006" key="3">
    <source>
        <dbReference type="Google" id="ProtNLM"/>
    </source>
</evidence>
<accession>A0ABN3L0V9</accession>
<organism evidence="1 2">
    <name type="scientific">Streptomyces thermolineatus</name>
    <dbReference type="NCBI Taxonomy" id="44033"/>
    <lineage>
        <taxon>Bacteria</taxon>
        <taxon>Bacillati</taxon>
        <taxon>Actinomycetota</taxon>
        <taxon>Actinomycetes</taxon>
        <taxon>Kitasatosporales</taxon>
        <taxon>Streptomycetaceae</taxon>
        <taxon>Streptomyces</taxon>
    </lineage>
</organism>
<sequence>MPQRLGTLLVAVPGLSGTVYPPGTPVAVRGRGSSVDGFIGGDWVPLSWWEFAEGLAGDTGES</sequence>
<keyword evidence="2" id="KW-1185">Reference proteome</keyword>
<protein>
    <recommendedName>
        <fullName evidence="3">Secreted protein</fullName>
    </recommendedName>
</protein>
<proteinExistence type="predicted"/>
<dbReference type="EMBL" id="BAAATA010000003">
    <property type="protein sequence ID" value="GAA2474200.1"/>
    <property type="molecule type" value="Genomic_DNA"/>
</dbReference>
<dbReference type="RefSeq" id="WP_182311566.1">
    <property type="nucleotide sequence ID" value="NZ_BAAATA010000003.1"/>
</dbReference>
<reference evidence="1 2" key="1">
    <citation type="journal article" date="2019" name="Int. J. Syst. Evol. Microbiol.">
        <title>The Global Catalogue of Microorganisms (GCM) 10K type strain sequencing project: providing services to taxonomists for standard genome sequencing and annotation.</title>
        <authorList>
            <consortium name="The Broad Institute Genomics Platform"/>
            <consortium name="The Broad Institute Genome Sequencing Center for Infectious Disease"/>
            <person name="Wu L."/>
            <person name="Ma J."/>
        </authorList>
    </citation>
    <scope>NUCLEOTIDE SEQUENCE [LARGE SCALE GENOMIC DNA]</scope>
    <source>
        <strain evidence="1 2">JCM 6307</strain>
    </source>
</reference>
<comment type="caution">
    <text evidence="1">The sequence shown here is derived from an EMBL/GenBank/DDBJ whole genome shotgun (WGS) entry which is preliminary data.</text>
</comment>
<name>A0ABN3L0V9_9ACTN</name>
<evidence type="ECO:0000313" key="1">
    <source>
        <dbReference type="EMBL" id="GAA2474200.1"/>
    </source>
</evidence>